<evidence type="ECO:0000313" key="6">
    <source>
        <dbReference type="Proteomes" id="UP001316087"/>
    </source>
</evidence>
<evidence type="ECO:0000259" key="4">
    <source>
        <dbReference type="PROSITE" id="PS51272"/>
    </source>
</evidence>
<keyword evidence="1 3" id="KW-0732">Signal</keyword>
<comment type="caution">
    <text evidence="5">The sequence shown here is derived from an EMBL/GenBank/DDBJ whole genome shotgun (WGS) entry which is preliminary data.</text>
</comment>
<dbReference type="InterPro" id="IPR014755">
    <property type="entry name" value="Cu-Rt/internalin_Ig-like"/>
</dbReference>
<dbReference type="Pfam" id="PF00395">
    <property type="entry name" value="SLH"/>
    <property type="match status" value="3"/>
</dbReference>
<dbReference type="Proteomes" id="UP001316087">
    <property type="component" value="Unassembled WGS sequence"/>
</dbReference>
<protein>
    <submittedName>
        <fullName evidence="5">S-layer homology domain-containing protein</fullName>
    </submittedName>
</protein>
<keyword evidence="6" id="KW-1185">Reference proteome</keyword>
<dbReference type="InterPro" id="IPR001119">
    <property type="entry name" value="SLH_dom"/>
</dbReference>
<keyword evidence="2" id="KW-0175">Coiled coil</keyword>
<dbReference type="EMBL" id="JAKZFC010000001">
    <property type="protein sequence ID" value="MCH7320617.1"/>
    <property type="molecule type" value="Genomic_DNA"/>
</dbReference>
<dbReference type="PANTHER" id="PTHR43308">
    <property type="entry name" value="OUTER MEMBRANE PROTEIN ALPHA-RELATED"/>
    <property type="match status" value="1"/>
</dbReference>
<name>A0ABS9U8F1_9BACL</name>
<dbReference type="InterPro" id="IPR051465">
    <property type="entry name" value="Cell_Envelope_Struct_Comp"/>
</dbReference>
<feature type="signal peptide" evidence="3">
    <location>
        <begin position="1"/>
        <end position="30"/>
    </location>
</feature>
<evidence type="ECO:0000313" key="5">
    <source>
        <dbReference type="EMBL" id="MCH7320617.1"/>
    </source>
</evidence>
<dbReference type="PROSITE" id="PS51272">
    <property type="entry name" value="SLH"/>
    <property type="match status" value="3"/>
</dbReference>
<accession>A0ABS9U8F1</accession>
<gene>
    <name evidence="5" type="ORF">LZ480_01850</name>
</gene>
<feature type="coiled-coil region" evidence="2">
    <location>
        <begin position="280"/>
        <end position="307"/>
    </location>
</feature>
<feature type="chain" id="PRO_5047253550" evidence="3">
    <location>
        <begin position="31"/>
        <end position="943"/>
    </location>
</feature>
<reference evidence="5 6" key="1">
    <citation type="submission" date="2022-03" db="EMBL/GenBank/DDBJ databases">
        <authorList>
            <person name="Jo J.-H."/>
            <person name="Im W.-T."/>
        </authorList>
    </citation>
    <scope>NUCLEOTIDE SEQUENCE [LARGE SCALE GENOMIC DNA]</scope>
    <source>
        <strain evidence="5 6">MA9</strain>
    </source>
</reference>
<evidence type="ECO:0000256" key="1">
    <source>
        <dbReference type="ARBA" id="ARBA00022729"/>
    </source>
</evidence>
<sequence length="943" mass="97827">MSKQNTGRKFFATAATAALVASAIVPVASAAEFTDADQIASWAKEAVEALAAKEVITGNPDGSFNPAGTVTRAQAAKMFTVALGLDTEGTENFADVKDGQWFQEYVVAVVNAGIVNGMTATEFAPNGKLTREQAAKMIVEAYGLEGEADLSKFADAKSVSGKWSEGYLSTAVANGVINGKGDKLAATDSISRQEFAVMLTRAIDAGTDNSAELLAAVEEATKALDEAVKALKTEVKVEEIEAAKAGVTTAETAIVTVETALEAAKEVVSEEQAAKVNEAIASAKKAVETTKAAIAKAEEAAKDLNVESVTAINGSTIQVKFTKAVKKETVIDTNGDVDADFTLVEDTATATPVTLTGKKAELSEDGKTLNVYVASNLEGNYVLKIAKDVVLTADGKKALPEVKAKFSIKDTTRAAIEGVKNESKYVFNINLTEPVTSTGNVTATLADGTSVISGATTLTNNGKTLQVTLVNNNNAVNAGKEVTVTIPSLTDFAGNISVPTTQTVTVSNSDVTAPKVVSTVATSATSVEVTFDEAVTLDTTVTAGNFDKFKFNGSQANTVISSIAPKAGDTTKTKFVVTLASAQTTAAYLDLLAGAATDLSGNTLEATSKLVTFNTDKTAPTVTSTSVQKIAGVNYLVVNFSEKVSKVGNTALAFKFKDEFGVEQTATLAAGNIAADVTPNGTDGTSFKINLTNVSPALKTGVEYSVEFAKGYFKDAFSNDLEKTTVKFVNNSSDATTTKLVATIGAEGVDADGRYVTVNFDKTVDPASATDKANYTVEGATVKEVKLASNTAASGSVKVYLTADTVKLTGNYQVTVQNVKGFNSSIKAIDSTTASVVIKENVAAKVKSKSITFGANSVIDLTFDENVTVATGTDFDLYIDGVKSTATVATAQNGTTGVRVTVTGLDLSSDIASTKKVVLKANGTFDIEDDNDNIASTLDVTLN</sequence>
<dbReference type="PROSITE" id="PS51318">
    <property type="entry name" value="TAT"/>
    <property type="match status" value="1"/>
</dbReference>
<dbReference type="RefSeq" id="WP_241367631.1">
    <property type="nucleotide sequence ID" value="NZ_JAKZFC010000001.1"/>
</dbReference>
<proteinExistence type="predicted"/>
<feature type="domain" description="SLH" evidence="4">
    <location>
        <begin position="94"/>
        <end position="152"/>
    </location>
</feature>
<organism evidence="5 6">
    <name type="scientific">Solibacillus palustris</name>
    <dbReference type="NCBI Taxonomy" id="2908203"/>
    <lineage>
        <taxon>Bacteria</taxon>
        <taxon>Bacillati</taxon>
        <taxon>Bacillota</taxon>
        <taxon>Bacilli</taxon>
        <taxon>Bacillales</taxon>
        <taxon>Caryophanaceae</taxon>
        <taxon>Solibacillus</taxon>
    </lineage>
</organism>
<feature type="domain" description="SLH" evidence="4">
    <location>
        <begin position="153"/>
        <end position="213"/>
    </location>
</feature>
<feature type="domain" description="SLH" evidence="4">
    <location>
        <begin position="30"/>
        <end position="93"/>
    </location>
</feature>
<dbReference type="InterPro" id="IPR006311">
    <property type="entry name" value="TAT_signal"/>
</dbReference>
<dbReference type="Gene3D" id="2.60.40.1220">
    <property type="match status" value="3"/>
</dbReference>
<evidence type="ECO:0000256" key="2">
    <source>
        <dbReference type="SAM" id="Coils"/>
    </source>
</evidence>
<evidence type="ECO:0000256" key="3">
    <source>
        <dbReference type="SAM" id="SignalP"/>
    </source>
</evidence>